<evidence type="ECO:0000256" key="1">
    <source>
        <dbReference type="SAM" id="MobiDB-lite"/>
    </source>
</evidence>
<gene>
    <name evidence="2" type="ORF">QTJ16_006430</name>
</gene>
<comment type="caution">
    <text evidence="2">The sequence shown here is derived from an EMBL/GenBank/DDBJ whole genome shotgun (WGS) entry which is preliminary data.</text>
</comment>
<sequence>MQELVSPDIPQMHVDLNTVSGSVATNSTRVLFRSPRSDDLVGLLRRNNMQEADNKGGNSISTCGVEQHGRQLDKVKWKTAASETDKMACHTKLSYGLSLERDTEWEDGWSKYDSGVCKMEEDSYNFSDADFDMSTPQNACKYGDKHALSAKFARWSDSPTCGREKGSCGSEMSYSNMDIGELMRGMEVDSDDTDDDIPDDMPKLLTFRRQKSSGARSSRIFSRHEKRRADPGLESPVNKRRHTGSVEGRVVSLARPLQGGQDMLFGSF</sequence>
<protein>
    <submittedName>
        <fullName evidence="2">Uncharacterized protein</fullName>
    </submittedName>
</protein>
<name>A0AAD9WAQ4_9HELO</name>
<keyword evidence="3" id="KW-1185">Reference proteome</keyword>
<dbReference type="Proteomes" id="UP001285354">
    <property type="component" value="Unassembled WGS sequence"/>
</dbReference>
<dbReference type="AlphaFoldDB" id="A0AAD9WAQ4"/>
<dbReference type="EMBL" id="JAUBYV010000010">
    <property type="protein sequence ID" value="KAK2624480.1"/>
    <property type="molecule type" value="Genomic_DNA"/>
</dbReference>
<organism evidence="2 3">
    <name type="scientific">Diplocarpon rosae</name>
    <dbReference type="NCBI Taxonomy" id="946125"/>
    <lineage>
        <taxon>Eukaryota</taxon>
        <taxon>Fungi</taxon>
        <taxon>Dikarya</taxon>
        <taxon>Ascomycota</taxon>
        <taxon>Pezizomycotina</taxon>
        <taxon>Leotiomycetes</taxon>
        <taxon>Helotiales</taxon>
        <taxon>Drepanopezizaceae</taxon>
        <taxon>Diplocarpon</taxon>
    </lineage>
</organism>
<evidence type="ECO:0000313" key="3">
    <source>
        <dbReference type="Proteomes" id="UP001285354"/>
    </source>
</evidence>
<proteinExistence type="predicted"/>
<feature type="region of interest" description="Disordered" evidence="1">
    <location>
        <begin position="209"/>
        <end position="249"/>
    </location>
</feature>
<accession>A0AAD9WAQ4</accession>
<reference evidence="2" key="1">
    <citation type="submission" date="2023-06" db="EMBL/GenBank/DDBJ databases">
        <title>Draft genome of Marssonina rosae.</title>
        <authorList>
            <person name="Cheng Q."/>
        </authorList>
    </citation>
    <scope>NUCLEOTIDE SEQUENCE</scope>
    <source>
        <strain evidence="2">R4</strain>
    </source>
</reference>
<evidence type="ECO:0000313" key="2">
    <source>
        <dbReference type="EMBL" id="KAK2624480.1"/>
    </source>
</evidence>